<feature type="compositionally biased region" description="Low complexity" evidence="1">
    <location>
        <begin position="98"/>
        <end position="112"/>
    </location>
</feature>
<evidence type="ECO:0000256" key="1">
    <source>
        <dbReference type="SAM" id="MobiDB-lite"/>
    </source>
</evidence>
<accession>A0A5C6C742</accession>
<comment type="caution">
    <text evidence="3">The sequence shown here is derived from an EMBL/GenBank/DDBJ whole genome shotgun (WGS) entry which is preliminary data.</text>
</comment>
<evidence type="ECO:0000313" key="3">
    <source>
        <dbReference type="EMBL" id="TWU19134.1"/>
    </source>
</evidence>
<dbReference type="Pfam" id="PF14237">
    <property type="entry name" value="GYF_2"/>
    <property type="match status" value="1"/>
</dbReference>
<dbReference type="InterPro" id="IPR025640">
    <property type="entry name" value="GYF_2"/>
</dbReference>
<sequence>MTAWFVQQGNEELGPLRPADLLALVRDGTVHPETRVRKDDSSWFAASAVGGLFEAARRPTIEHYCPHCENVRVAPPPTTCPKCDQTLTKTRERIIENSLSKSNSQASDSAASQGPAMSARRWLQKRVGKDKSS</sequence>
<proteinExistence type="predicted"/>
<feature type="region of interest" description="Disordered" evidence="1">
    <location>
        <begin position="95"/>
        <end position="133"/>
    </location>
</feature>
<dbReference type="OrthoDB" id="276348at2"/>
<evidence type="ECO:0000313" key="4">
    <source>
        <dbReference type="Proteomes" id="UP000319908"/>
    </source>
</evidence>
<dbReference type="EMBL" id="SJPU01000001">
    <property type="protein sequence ID" value="TWU19134.1"/>
    <property type="molecule type" value="Genomic_DNA"/>
</dbReference>
<feature type="domain" description="GYF" evidence="2">
    <location>
        <begin position="4"/>
        <end position="52"/>
    </location>
</feature>
<reference evidence="3 4" key="1">
    <citation type="journal article" date="2020" name="Antonie Van Leeuwenhoek">
        <title>Rhodopirellula heiligendammensis sp. nov., Rhodopirellula pilleata sp. nov., and Rhodopirellula solitaria sp. nov. isolated from natural or artificial marine surfaces in Northern Germany and California, USA, and emended description of the genus Rhodopirellula.</title>
        <authorList>
            <person name="Kallscheuer N."/>
            <person name="Wiegand S."/>
            <person name="Jogler M."/>
            <person name="Boedeker C."/>
            <person name="Peeters S.H."/>
            <person name="Rast P."/>
            <person name="Heuer A."/>
            <person name="Jetten M.S.M."/>
            <person name="Rohde M."/>
            <person name="Jogler C."/>
        </authorList>
    </citation>
    <scope>NUCLEOTIDE SEQUENCE [LARGE SCALE GENOMIC DNA]</scope>
    <source>
        <strain evidence="3 4">Poly21</strain>
    </source>
</reference>
<dbReference type="Proteomes" id="UP000319908">
    <property type="component" value="Unassembled WGS sequence"/>
</dbReference>
<keyword evidence="4" id="KW-1185">Reference proteome</keyword>
<organism evidence="3 4">
    <name type="scientific">Allorhodopirellula heiligendammensis</name>
    <dbReference type="NCBI Taxonomy" id="2714739"/>
    <lineage>
        <taxon>Bacteria</taxon>
        <taxon>Pseudomonadati</taxon>
        <taxon>Planctomycetota</taxon>
        <taxon>Planctomycetia</taxon>
        <taxon>Pirellulales</taxon>
        <taxon>Pirellulaceae</taxon>
        <taxon>Allorhodopirellula</taxon>
    </lineage>
</organism>
<name>A0A5C6C742_9BACT</name>
<protein>
    <recommendedName>
        <fullName evidence="2">GYF domain-containing protein</fullName>
    </recommendedName>
</protein>
<gene>
    <name evidence="3" type="ORF">Poly21_13050</name>
</gene>
<evidence type="ECO:0000259" key="2">
    <source>
        <dbReference type="Pfam" id="PF14237"/>
    </source>
</evidence>
<dbReference type="RefSeq" id="WP_146406029.1">
    <property type="nucleotide sequence ID" value="NZ_SJPU01000001.1"/>
</dbReference>
<dbReference type="AlphaFoldDB" id="A0A5C6C742"/>